<keyword evidence="4 7" id="KW-0689">Ribosomal protein</keyword>
<dbReference type="OrthoDB" id="1697570at2759"/>
<keyword evidence="13" id="KW-1185">Reference proteome</keyword>
<dbReference type="InterPro" id="IPR022801">
    <property type="entry name" value="Ribosomal_uS4"/>
</dbReference>
<dbReference type="SMART" id="SM01390">
    <property type="entry name" value="Ribosomal_S4"/>
    <property type="match status" value="1"/>
</dbReference>
<reference evidence="11" key="2">
    <citation type="submission" date="2024-04" db="EMBL/GenBank/DDBJ databases">
        <authorList>
            <person name="Chen Y."/>
            <person name="Shah S."/>
            <person name="Dougan E. K."/>
            <person name="Thang M."/>
            <person name="Chan C."/>
        </authorList>
    </citation>
    <scope>NUCLEOTIDE SEQUENCE [LARGE SCALE GENOMIC DNA]</scope>
</reference>
<evidence type="ECO:0000313" key="10">
    <source>
        <dbReference type="EMBL" id="CAI3984319.1"/>
    </source>
</evidence>
<comment type="caution">
    <text evidence="10">The sequence shown here is derived from an EMBL/GenBank/DDBJ whole genome shotgun (WGS) entry which is preliminary data.</text>
</comment>
<dbReference type="EMBL" id="CAMXCT030000879">
    <property type="protein sequence ID" value="CAL4771631.1"/>
    <property type="molecule type" value="Genomic_DNA"/>
</dbReference>
<dbReference type="Gene3D" id="3.10.290.10">
    <property type="entry name" value="RNA-binding S4 domain"/>
    <property type="match status" value="1"/>
</dbReference>
<feature type="domain" description="Small ribosomal subunit protein uS4 N-terminal" evidence="9">
    <location>
        <begin position="7"/>
        <end position="107"/>
    </location>
</feature>
<dbReference type="GO" id="GO:0022627">
    <property type="term" value="C:cytosolic small ribosomal subunit"/>
    <property type="evidence" value="ECO:0007669"/>
    <property type="project" value="TreeGrafter"/>
</dbReference>
<dbReference type="FunFam" id="3.10.290.10:FF:000021">
    <property type="entry name" value="40S ribosomal protein S9"/>
    <property type="match status" value="1"/>
</dbReference>
<dbReference type="SMART" id="SM00363">
    <property type="entry name" value="S4"/>
    <property type="match status" value="1"/>
</dbReference>
<comment type="similarity">
    <text evidence="1 7">Belongs to the universal ribosomal protein uS4 family.</text>
</comment>
<evidence type="ECO:0000313" key="13">
    <source>
        <dbReference type="Proteomes" id="UP001152797"/>
    </source>
</evidence>
<proteinExistence type="inferred from homology"/>
<accession>A0A9P1FNZ9</accession>
<keyword evidence="2 6" id="KW-0699">rRNA-binding</keyword>
<evidence type="ECO:0000259" key="8">
    <source>
        <dbReference type="SMART" id="SM00363"/>
    </source>
</evidence>
<dbReference type="InterPro" id="IPR018079">
    <property type="entry name" value="Ribosomal_uS4_CS"/>
</dbReference>
<dbReference type="PANTHER" id="PTHR11831">
    <property type="entry name" value="30S 40S RIBOSOMAL PROTEIN"/>
    <property type="match status" value="1"/>
</dbReference>
<name>A0A9P1FNZ9_9DINO</name>
<feature type="domain" description="RNA-binding S4" evidence="8">
    <location>
        <begin position="108"/>
        <end position="172"/>
    </location>
</feature>
<dbReference type="NCBIfam" id="NF003139">
    <property type="entry name" value="PRK04051.1"/>
    <property type="match status" value="1"/>
</dbReference>
<keyword evidence="5 7" id="KW-0687">Ribonucleoprotein</keyword>
<evidence type="ECO:0000256" key="3">
    <source>
        <dbReference type="ARBA" id="ARBA00022884"/>
    </source>
</evidence>
<keyword evidence="3 6" id="KW-0694">RNA-binding</keyword>
<evidence type="ECO:0000256" key="5">
    <source>
        <dbReference type="ARBA" id="ARBA00023274"/>
    </source>
</evidence>
<evidence type="ECO:0000259" key="9">
    <source>
        <dbReference type="SMART" id="SM01390"/>
    </source>
</evidence>
<evidence type="ECO:0000256" key="6">
    <source>
        <dbReference type="PROSITE-ProRule" id="PRU00182"/>
    </source>
</evidence>
<dbReference type="NCBIfam" id="TIGR01018">
    <property type="entry name" value="uS4_arch"/>
    <property type="match status" value="1"/>
</dbReference>
<dbReference type="PROSITE" id="PS00632">
    <property type="entry name" value="RIBOSOMAL_S4"/>
    <property type="match status" value="1"/>
</dbReference>
<dbReference type="EMBL" id="CAMXCT010000879">
    <property type="protein sequence ID" value="CAI3984319.1"/>
    <property type="molecule type" value="Genomic_DNA"/>
</dbReference>
<dbReference type="GO" id="GO:0042274">
    <property type="term" value="P:ribosomal small subunit biogenesis"/>
    <property type="evidence" value="ECO:0007669"/>
    <property type="project" value="TreeGrafter"/>
</dbReference>
<dbReference type="Pfam" id="PF01479">
    <property type="entry name" value="S4"/>
    <property type="match status" value="1"/>
</dbReference>
<dbReference type="PANTHER" id="PTHR11831:SF5">
    <property type="entry name" value="40S RIBOSOMAL PROTEIN S9"/>
    <property type="match status" value="1"/>
</dbReference>
<evidence type="ECO:0000256" key="1">
    <source>
        <dbReference type="ARBA" id="ARBA00007465"/>
    </source>
</evidence>
<gene>
    <name evidence="10" type="ORF">C1SCF055_LOCUS11861</name>
</gene>
<dbReference type="InterPro" id="IPR036986">
    <property type="entry name" value="S4_RNA-bd_sf"/>
</dbReference>
<sequence>MGKKSYQNYGKTFRKPKRPFEKERLDGEMKIIGEYGLKNKREVWRVQYALAKIRTAARTLLTLEEKSPMRIFQGEALLRRMVRLGLLLESEKKLDFVLGLTTAKIMERRLQTKVFKLGLAKSIHHARTLIRQRHIRVGKQICDVPSFLVRLDSEKHIDFALTSPFGGGRPGRVRVVKQRESWLARRLQKKSCRGVARTTASGYGNLGSYMESSSIPGDDAMTIMTCDFQKGDEIEVFYQMPFAEDHGNERIDVVGDRWILSVTPSLGSNRPRLGWTQRWLPAVAKELQYGGSSVESVRYQWQLQHWYDWATGEHISVTKDPHALMAESGIQHVRKRTKDAWKVPSRVPWTSNHLYPKCTEAGVGGCEVAVSFIVFQWGAAKIPIDYDAHSWGEREGSTISNCFIRSFFRDSVLPKVGCDYEVLTLFIQQSDEFAKISPEFLLSLCRGRTICALYFLWPIQGLQSYGELQPTAAAYVEADLLFPLVQRMESSGIPTRWPHPLQLWKLLTSKEWMAQLCICEQFQIPLTTCISKGLVLRDPTKAAQMALETLSILKKDRNLDGKMSEVVAKLGYSYEGVDVKMVDGNQLAEALYFLLTQPNYTNGSVYVQERIQVSCEARCFLINGCIQQMLYTRFGRIDAQGYVREYEKESSGDRAKRDWFSDDNEAWGDAMQQIQRLSDRWNLWLLAQSAERTVSVRIDYLLERVSPGKARVWTGEVGELGYSTSGLDPVLLFDAVVDSLW</sequence>
<dbReference type="Pfam" id="PF00163">
    <property type="entry name" value="Ribosomal_S4"/>
    <property type="match status" value="1"/>
</dbReference>
<evidence type="ECO:0000256" key="7">
    <source>
        <dbReference type="RuleBase" id="RU003699"/>
    </source>
</evidence>
<dbReference type="PROSITE" id="PS50889">
    <property type="entry name" value="S4"/>
    <property type="match status" value="1"/>
</dbReference>
<organism evidence="10">
    <name type="scientific">Cladocopium goreaui</name>
    <dbReference type="NCBI Taxonomy" id="2562237"/>
    <lineage>
        <taxon>Eukaryota</taxon>
        <taxon>Sar</taxon>
        <taxon>Alveolata</taxon>
        <taxon>Dinophyceae</taxon>
        <taxon>Suessiales</taxon>
        <taxon>Symbiodiniaceae</taxon>
        <taxon>Cladocopium</taxon>
    </lineage>
</organism>
<reference evidence="10" key="1">
    <citation type="submission" date="2022-10" db="EMBL/GenBank/DDBJ databases">
        <authorList>
            <person name="Chen Y."/>
            <person name="Dougan E. K."/>
            <person name="Chan C."/>
            <person name="Rhodes N."/>
            <person name="Thang M."/>
        </authorList>
    </citation>
    <scope>NUCLEOTIDE SEQUENCE</scope>
</reference>
<evidence type="ECO:0000256" key="2">
    <source>
        <dbReference type="ARBA" id="ARBA00022730"/>
    </source>
</evidence>
<dbReference type="SUPFAM" id="SSF55174">
    <property type="entry name" value="Alpha-L RNA-binding motif"/>
    <property type="match status" value="1"/>
</dbReference>
<dbReference type="EMBL" id="CAMXCT020000879">
    <property type="protein sequence ID" value="CAL1137694.1"/>
    <property type="molecule type" value="Genomic_DNA"/>
</dbReference>
<evidence type="ECO:0000313" key="11">
    <source>
        <dbReference type="EMBL" id="CAL1137694.1"/>
    </source>
</evidence>
<dbReference type="GO" id="GO:0003735">
    <property type="term" value="F:structural constituent of ribosome"/>
    <property type="evidence" value="ECO:0007669"/>
    <property type="project" value="InterPro"/>
</dbReference>
<dbReference type="Proteomes" id="UP001152797">
    <property type="component" value="Unassembled WGS sequence"/>
</dbReference>
<dbReference type="InterPro" id="IPR005710">
    <property type="entry name" value="Ribosomal_uS4_euk/arc"/>
</dbReference>
<dbReference type="InterPro" id="IPR001912">
    <property type="entry name" value="Ribosomal_uS4_N"/>
</dbReference>
<dbReference type="GO" id="GO:0006412">
    <property type="term" value="P:translation"/>
    <property type="evidence" value="ECO:0007669"/>
    <property type="project" value="InterPro"/>
</dbReference>
<protein>
    <submittedName>
        <fullName evidence="12">40S ribosomal protein S9-1</fullName>
    </submittedName>
</protein>
<dbReference type="GO" id="GO:0019843">
    <property type="term" value="F:rRNA binding"/>
    <property type="evidence" value="ECO:0007669"/>
    <property type="project" value="UniProtKB-KW"/>
</dbReference>
<dbReference type="CDD" id="cd00165">
    <property type="entry name" value="S4"/>
    <property type="match status" value="1"/>
</dbReference>
<dbReference type="AlphaFoldDB" id="A0A9P1FNZ9"/>
<dbReference type="InterPro" id="IPR002942">
    <property type="entry name" value="S4_RNA-bd"/>
</dbReference>
<evidence type="ECO:0000256" key="4">
    <source>
        <dbReference type="ARBA" id="ARBA00022980"/>
    </source>
</evidence>
<evidence type="ECO:0000313" key="12">
    <source>
        <dbReference type="EMBL" id="CAL4771631.1"/>
    </source>
</evidence>